<protein>
    <recommendedName>
        <fullName evidence="1">Sin domain-containing protein</fullName>
    </recommendedName>
</protein>
<gene>
    <name evidence="2" type="ORF">H9631_00140</name>
</gene>
<feature type="domain" description="Sin" evidence="1">
    <location>
        <begin position="5"/>
        <end position="43"/>
    </location>
</feature>
<dbReference type="InterPro" id="IPR010981">
    <property type="entry name" value="SinR/SinI_dimer_dom"/>
</dbReference>
<evidence type="ECO:0000313" key="2">
    <source>
        <dbReference type="EMBL" id="MBD8003480.1"/>
    </source>
</evidence>
<name>A0ABR8VFI1_9BACI</name>
<proteinExistence type="predicted"/>
<dbReference type="InterPro" id="IPR036281">
    <property type="entry name" value="SinR/SinI_dimer_dom_sf"/>
</dbReference>
<accession>A0ABR8VFI1</accession>
<sequence>MVDDKGGNQYLSYLDDEWVLLLHEAKQMKITKEEIFLFFKSKRIEKNEKIDC</sequence>
<dbReference type="SUPFAM" id="SSF47406">
    <property type="entry name" value="SinR repressor dimerisation domain-like"/>
    <property type="match status" value="1"/>
</dbReference>
<comment type="caution">
    <text evidence="2">The sequence shown here is derived from an EMBL/GenBank/DDBJ whole genome shotgun (WGS) entry which is preliminary data.</text>
</comment>
<dbReference type="RefSeq" id="WP_191809237.1">
    <property type="nucleotide sequence ID" value="NZ_JACSPV010000001.1"/>
</dbReference>
<dbReference type="EMBL" id="JACSPV010000001">
    <property type="protein sequence ID" value="MBD8003480.1"/>
    <property type="molecule type" value="Genomic_DNA"/>
</dbReference>
<keyword evidence="3" id="KW-1185">Reference proteome</keyword>
<evidence type="ECO:0000259" key="1">
    <source>
        <dbReference type="PROSITE" id="PS51500"/>
    </source>
</evidence>
<organism evidence="2 3">
    <name type="scientific">Bacillus norwichensis</name>
    <dbReference type="NCBI Taxonomy" id="2762217"/>
    <lineage>
        <taxon>Bacteria</taxon>
        <taxon>Bacillati</taxon>
        <taxon>Bacillota</taxon>
        <taxon>Bacilli</taxon>
        <taxon>Bacillales</taxon>
        <taxon>Bacillaceae</taxon>
        <taxon>Bacillus</taxon>
    </lineage>
</organism>
<dbReference type="Proteomes" id="UP000648182">
    <property type="component" value="Unassembled WGS sequence"/>
</dbReference>
<dbReference type="PROSITE" id="PS51500">
    <property type="entry name" value="SIN"/>
    <property type="match status" value="1"/>
</dbReference>
<reference evidence="2 3" key="1">
    <citation type="submission" date="2020-08" db="EMBL/GenBank/DDBJ databases">
        <title>A Genomic Blueprint of the Chicken Gut Microbiome.</title>
        <authorList>
            <person name="Gilroy R."/>
            <person name="Ravi A."/>
            <person name="Getino M."/>
            <person name="Pursley I."/>
            <person name="Horton D.L."/>
            <person name="Alikhan N.-F."/>
            <person name="Baker D."/>
            <person name="Gharbi K."/>
            <person name="Hall N."/>
            <person name="Watson M."/>
            <person name="Adriaenssens E.M."/>
            <person name="Foster-Nyarko E."/>
            <person name="Jarju S."/>
            <person name="Secka A."/>
            <person name="Antonio M."/>
            <person name="Oren A."/>
            <person name="Chaudhuri R."/>
            <person name="La Ragione R.M."/>
            <person name="Hildebrand F."/>
            <person name="Pallen M.J."/>
        </authorList>
    </citation>
    <scope>NUCLEOTIDE SEQUENCE [LARGE SCALE GENOMIC DNA]</scope>
    <source>
        <strain evidence="2 3">Sa1BUA2</strain>
    </source>
</reference>
<evidence type="ECO:0000313" key="3">
    <source>
        <dbReference type="Proteomes" id="UP000648182"/>
    </source>
</evidence>